<keyword evidence="3" id="KW-1185">Reference proteome</keyword>
<keyword evidence="1" id="KW-0472">Membrane</keyword>
<keyword evidence="1" id="KW-0812">Transmembrane</keyword>
<protein>
    <submittedName>
        <fullName evidence="2">Uncharacterized protein</fullName>
    </submittedName>
</protein>
<dbReference type="Proteomes" id="UP000078200">
    <property type="component" value="Unassembled WGS sequence"/>
</dbReference>
<dbReference type="VEuPathDB" id="VectorBase:GAUT024831"/>
<accession>A0A1A9V3S4</accession>
<name>A0A1A9V3S4_GLOAU</name>
<reference evidence="2" key="1">
    <citation type="submission" date="2020-05" db="UniProtKB">
        <authorList>
            <consortium name="EnsemblMetazoa"/>
        </authorList>
    </citation>
    <scope>IDENTIFICATION</scope>
    <source>
        <strain evidence="2">TTRI</strain>
    </source>
</reference>
<feature type="transmembrane region" description="Helical" evidence="1">
    <location>
        <begin position="12"/>
        <end position="28"/>
    </location>
</feature>
<organism evidence="2 3">
    <name type="scientific">Glossina austeni</name>
    <name type="common">Savannah tsetse fly</name>
    <dbReference type="NCBI Taxonomy" id="7395"/>
    <lineage>
        <taxon>Eukaryota</taxon>
        <taxon>Metazoa</taxon>
        <taxon>Ecdysozoa</taxon>
        <taxon>Arthropoda</taxon>
        <taxon>Hexapoda</taxon>
        <taxon>Insecta</taxon>
        <taxon>Pterygota</taxon>
        <taxon>Neoptera</taxon>
        <taxon>Endopterygota</taxon>
        <taxon>Diptera</taxon>
        <taxon>Brachycera</taxon>
        <taxon>Muscomorpha</taxon>
        <taxon>Hippoboscoidea</taxon>
        <taxon>Glossinidae</taxon>
        <taxon>Glossina</taxon>
    </lineage>
</organism>
<keyword evidence="1" id="KW-1133">Transmembrane helix</keyword>
<feature type="transmembrane region" description="Helical" evidence="1">
    <location>
        <begin position="48"/>
        <end position="67"/>
    </location>
</feature>
<evidence type="ECO:0000313" key="3">
    <source>
        <dbReference type="Proteomes" id="UP000078200"/>
    </source>
</evidence>
<proteinExistence type="predicted"/>
<dbReference type="EnsemblMetazoa" id="GAUT024831-RA">
    <property type="protein sequence ID" value="GAUT024831-PA"/>
    <property type="gene ID" value="GAUT024831"/>
</dbReference>
<evidence type="ECO:0000313" key="2">
    <source>
        <dbReference type="EnsemblMetazoa" id="GAUT024831-PA"/>
    </source>
</evidence>
<dbReference type="AlphaFoldDB" id="A0A1A9V3S4"/>
<sequence>MYRYLLNIDIHIIHITTSLLLLYCYLPVVLNADDDIFVVNDVHDLGSYLNFTLLIYTHSITILSRCLENFEKTIRTHLPAKRVGPASWQLYFSEKFIQNFEMEQFIGT</sequence>
<evidence type="ECO:0000256" key="1">
    <source>
        <dbReference type="SAM" id="Phobius"/>
    </source>
</evidence>